<evidence type="ECO:0000313" key="1">
    <source>
        <dbReference type="EMBL" id="MBX71719.1"/>
    </source>
</evidence>
<organism evidence="1">
    <name type="scientific">Rhizophora mucronata</name>
    <name type="common">Asiatic mangrove</name>
    <dbReference type="NCBI Taxonomy" id="61149"/>
    <lineage>
        <taxon>Eukaryota</taxon>
        <taxon>Viridiplantae</taxon>
        <taxon>Streptophyta</taxon>
        <taxon>Embryophyta</taxon>
        <taxon>Tracheophyta</taxon>
        <taxon>Spermatophyta</taxon>
        <taxon>Magnoliopsida</taxon>
        <taxon>eudicotyledons</taxon>
        <taxon>Gunneridae</taxon>
        <taxon>Pentapetalae</taxon>
        <taxon>rosids</taxon>
        <taxon>fabids</taxon>
        <taxon>Malpighiales</taxon>
        <taxon>Rhizophoraceae</taxon>
        <taxon>Rhizophora</taxon>
    </lineage>
</organism>
<proteinExistence type="predicted"/>
<dbReference type="EMBL" id="GGEC01091235">
    <property type="protein sequence ID" value="MBX71719.1"/>
    <property type="molecule type" value="Transcribed_RNA"/>
</dbReference>
<protein>
    <submittedName>
        <fullName evidence="1">Uncharacterized protein</fullName>
    </submittedName>
</protein>
<dbReference type="AlphaFoldDB" id="A0A2P2QXI2"/>
<reference evidence="1" key="1">
    <citation type="submission" date="2018-02" db="EMBL/GenBank/DDBJ databases">
        <title>Rhizophora mucronata_Transcriptome.</title>
        <authorList>
            <person name="Meera S.P."/>
            <person name="Sreeshan A."/>
            <person name="Augustine A."/>
        </authorList>
    </citation>
    <scope>NUCLEOTIDE SEQUENCE</scope>
    <source>
        <tissue evidence="1">Leaf</tissue>
    </source>
</reference>
<accession>A0A2P2QXI2</accession>
<name>A0A2P2QXI2_RHIMU</name>
<sequence length="39" mass="4715">MNFMQRKYWNNETCTKDMIFNAFSQLEQGKINGLTDMHE</sequence>